<organism evidence="9 10">
    <name type="scientific">Aspergillus minisclerotigenes</name>
    <dbReference type="NCBI Taxonomy" id="656917"/>
    <lineage>
        <taxon>Eukaryota</taxon>
        <taxon>Fungi</taxon>
        <taxon>Dikarya</taxon>
        <taxon>Ascomycota</taxon>
        <taxon>Pezizomycotina</taxon>
        <taxon>Eurotiomycetes</taxon>
        <taxon>Eurotiomycetidae</taxon>
        <taxon>Eurotiales</taxon>
        <taxon>Aspergillaceae</taxon>
        <taxon>Aspergillus</taxon>
        <taxon>Aspergillus subgen. Circumdati</taxon>
    </lineage>
</organism>
<keyword evidence="3 6" id="KW-1133">Transmembrane helix</keyword>
<dbReference type="InterPro" id="IPR011701">
    <property type="entry name" value="MFS"/>
</dbReference>
<dbReference type="Gene3D" id="3.40.630.30">
    <property type="match status" value="1"/>
</dbReference>
<dbReference type="Proteomes" id="UP000326289">
    <property type="component" value="Unassembled WGS sequence"/>
</dbReference>
<dbReference type="SUPFAM" id="SSF103473">
    <property type="entry name" value="MFS general substrate transporter"/>
    <property type="match status" value="1"/>
</dbReference>
<keyword evidence="10" id="KW-1185">Reference proteome</keyword>
<proteinExistence type="predicted"/>
<evidence type="ECO:0000256" key="4">
    <source>
        <dbReference type="ARBA" id="ARBA00023136"/>
    </source>
</evidence>
<dbReference type="SUPFAM" id="SSF55729">
    <property type="entry name" value="Acyl-CoA N-acyltransferases (Nat)"/>
    <property type="match status" value="1"/>
</dbReference>
<evidence type="ECO:0000259" key="8">
    <source>
        <dbReference type="PROSITE" id="PS51186"/>
    </source>
</evidence>
<dbReference type="PANTHER" id="PTHR23501">
    <property type="entry name" value="MAJOR FACILITATOR SUPERFAMILY"/>
    <property type="match status" value="1"/>
</dbReference>
<comment type="subcellular location">
    <subcellularLocation>
        <location evidence="1">Membrane</location>
        <topology evidence="1">Multi-pass membrane protein</topology>
    </subcellularLocation>
</comment>
<feature type="transmembrane region" description="Helical" evidence="6">
    <location>
        <begin position="277"/>
        <end position="296"/>
    </location>
</feature>
<dbReference type="GO" id="GO:0016747">
    <property type="term" value="F:acyltransferase activity, transferring groups other than amino-acyl groups"/>
    <property type="evidence" value="ECO:0007669"/>
    <property type="project" value="InterPro"/>
</dbReference>
<feature type="transmembrane region" description="Helical" evidence="6">
    <location>
        <begin position="472"/>
        <end position="489"/>
    </location>
</feature>
<feature type="transmembrane region" description="Helical" evidence="6">
    <location>
        <begin position="501"/>
        <end position="522"/>
    </location>
</feature>
<gene>
    <name evidence="9" type="ORF">BDV30DRAFT_245834</name>
</gene>
<feature type="transmembrane region" description="Helical" evidence="6">
    <location>
        <begin position="630"/>
        <end position="658"/>
    </location>
</feature>
<dbReference type="InterPro" id="IPR000182">
    <property type="entry name" value="GNAT_dom"/>
</dbReference>
<evidence type="ECO:0000256" key="1">
    <source>
        <dbReference type="ARBA" id="ARBA00004141"/>
    </source>
</evidence>
<dbReference type="GO" id="GO:0005886">
    <property type="term" value="C:plasma membrane"/>
    <property type="evidence" value="ECO:0007669"/>
    <property type="project" value="TreeGrafter"/>
</dbReference>
<keyword evidence="4 6" id="KW-0472">Membrane</keyword>
<feature type="transmembrane region" description="Helical" evidence="6">
    <location>
        <begin position="534"/>
        <end position="556"/>
    </location>
</feature>
<feature type="transmembrane region" description="Helical" evidence="6">
    <location>
        <begin position="576"/>
        <end position="598"/>
    </location>
</feature>
<feature type="transmembrane region" description="Helical" evidence="6">
    <location>
        <begin position="413"/>
        <end position="431"/>
    </location>
</feature>
<dbReference type="PROSITE" id="PS50850">
    <property type="entry name" value="MFS"/>
    <property type="match status" value="1"/>
</dbReference>
<dbReference type="Pfam" id="PF13302">
    <property type="entry name" value="Acetyltransf_3"/>
    <property type="match status" value="1"/>
</dbReference>
<sequence length="779" mass="85463">MTQAILRTERLELVPLGPEHSDFTKMLDKDPQVMKYIGFGKPLDDEQAKEVHKWLLHAATLVPGFGCWVGFAGGEFVGWWVLAPCPSEGTPEQFRSDRSEFGYRLLPKFWRQGYAKEGSRELLRHAFQDLGLSEVFGETMAVNVASRAVMAACGLKHAYTFHNKYDTPPPGIEEGEVRYQITKDEWLSVACSLRLHRADPTTMAIGDRFQHLVGRQTPNDTHEAPTVEDIETPVTINAAPYDKEAGTGSPENKTASSDDDISLPHEDAQRGVKDIEAVTLAWSKATLATFLILYFLPPMTLTCGRMSSILASLTPYATSDFQSHSLLTVIEIVASAMTSAVYIPMAKMLDVWGRAEGFLLMLGFATLGLILMAASNNLPTFCAAQVFQSVGLGGMTYSVNVLSADVTNLRNRGLAFAFVSSPWMITAFAGSKAAEEFLVHVNWRWGFGSFAIIIPAVAMPLYVVLKVNLLPGVILFAAGLTVFLLPFTLARSAPEGWKTDYIIAMIVVGFVVLLLFAAYQVYLAPVPFLKHTYLLNRTVLGACLLDFVYQMSYYCWNSYFTSFLQVVNNLTVAEAGYVNSTFQVVSGVLLFIVGYLIRKTGYFRWLLLIGVPLYIFAQGLMIHFRQPNGYIGYIVMCEIFISVGGSVFTLCMQLAVLAAVDHQHVAAAMAILFVSGGIGGAVGNAISGAIWTNTFESSLARYLPESALPSLASIYASLPVQLSYAVNSPERIAIQKAYGYSQTRMLAAGTGLMALAFVAVFMIRNLNLKNMTQTKGVVF</sequence>
<reference evidence="9 10" key="1">
    <citation type="submission" date="2019-04" db="EMBL/GenBank/DDBJ databases">
        <title>Fungal friends and foes A comparative genomics study of 23 Aspergillus species from section Flavi.</title>
        <authorList>
            <consortium name="DOE Joint Genome Institute"/>
            <person name="Kjaerbolling I."/>
            <person name="Vesth T.C."/>
            <person name="Frisvad J.C."/>
            <person name="Nybo J.L."/>
            <person name="Theobald S."/>
            <person name="Kildgaard S."/>
            <person name="Petersen T.I."/>
            <person name="Kuo A."/>
            <person name="Sato A."/>
            <person name="Lyhne E.K."/>
            <person name="Kogle M.E."/>
            <person name="Wiebenga A."/>
            <person name="Kun R.S."/>
            <person name="Lubbers R.J."/>
            <person name="Makela M.R."/>
            <person name="Barry K."/>
            <person name="Chovatia M."/>
            <person name="Clum A."/>
            <person name="Daum C."/>
            <person name="Haridas S."/>
            <person name="He G."/>
            <person name="LaButti K."/>
            <person name="Lipzen A."/>
            <person name="Mondo S."/>
            <person name="Pangilinan J."/>
            <person name="Riley R."/>
            <person name="Salamov A."/>
            <person name="Simmons B.A."/>
            <person name="Magnuson J.K."/>
            <person name="Henrissat B."/>
            <person name="Mortensen U.H."/>
            <person name="Larsen T.O."/>
            <person name="De vries R.P."/>
            <person name="Grigoriev I.V."/>
            <person name="Machida M."/>
            <person name="Baker S.E."/>
            <person name="Andersen M.R."/>
        </authorList>
    </citation>
    <scope>NUCLEOTIDE SEQUENCE [LARGE SCALE GENOMIC DNA]</scope>
    <source>
        <strain evidence="9 10">CBS 117635</strain>
    </source>
</reference>
<evidence type="ECO:0000313" key="9">
    <source>
        <dbReference type="EMBL" id="KAB8276953.1"/>
    </source>
</evidence>
<dbReference type="InterPro" id="IPR036259">
    <property type="entry name" value="MFS_trans_sf"/>
</dbReference>
<evidence type="ECO:0000259" key="7">
    <source>
        <dbReference type="PROSITE" id="PS50850"/>
    </source>
</evidence>
<protein>
    <submittedName>
        <fullName evidence="9">Major facilitator superfamily domain-containing protein</fullName>
    </submittedName>
</protein>
<dbReference type="AlphaFoldDB" id="A0A5N6JGK2"/>
<evidence type="ECO:0000313" key="10">
    <source>
        <dbReference type="Proteomes" id="UP000326289"/>
    </source>
</evidence>
<dbReference type="InterPro" id="IPR020846">
    <property type="entry name" value="MFS_dom"/>
</dbReference>
<dbReference type="InterPro" id="IPR016181">
    <property type="entry name" value="Acyl_CoA_acyltransferase"/>
</dbReference>
<feature type="transmembrane region" description="Helical" evidence="6">
    <location>
        <begin position="443"/>
        <end position="465"/>
    </location>
</feature>
<evidence type="ECO:0000256" key="5">
    <source>
        <dbReference type="SAM" id="MobiDB-lite"/>
    </source>
</evidence>
<evidence type="ECO:0000256" key="3">
    <source>
        <dbReference type="ARBA" id="ARBA00022989"/>
    </source>
</evidence>
<dbReference type="GO" id="GO:0022857">
    <property type="term" value="F:transmembrane transporter activity"/>
    <property type="evidence" value="ECO:0007669"/>
    <property type="project" value="InterPro"/>
</dbReference>
<keyword evidence="2 6" id="KW-0812">Transmembrane</keyword>
<feature type="transmembrane region" description="Helical" evidence="6">
    <location>
        <begin position="357"/>
        <end position="374"/>
    </location>
</feature>
<feature type="transmembrane region" description="Helical" evidence="6">
    <location>
        <begin position="665"/>
        <end position="686"/>
    </location>
</feature>
<feature type="domain" description="Major facilitator superfamily (MFS) profile" evidence="7">
    <location>
        <begin position="292"/>
        <end position="766"/>
    </location>
</feature>
<feature type="transmembrane region" description="Helical" evidence="6">
    <location>
        <begin position="325"/>
        <end position="345"/>
    </location>
</feature>
<dbReference type="PANTHER" id="PTHR23501:SF50">
    <property type="entry name" value="MFS SIDEROCHROME IRON TRANSPORTER MIRB (AFU_ORTHOLOGUE AFUA_3G03640)-RELATED"/>
    <property type="match status" value="1"/>
</dbReference>
<feature type="domain" description="N-acetyltransferase" evidence="8">
    <location>
        <begin position="11"/>
        <end position="184"/>
    </location>
</feature>
<feature type="transmembrane region" description="Helical" evidence="6">
    <location>
        <begin position="605"/>
        <end position="624"/>
    </location>
</feature>
<evidence type="ECO:0000256" key="2">
    <source>
        <dbReference type="ARBA" id="ARBA00022692"/>
    </source>
</evidence>
<name>A0A5N6JGK2_9EURO</name>
<dbReference type="PROSITE" id="PS51186">
    <property type="entry name" value="GNAT"/>
    <property type="match status" value="1"/>
</dbReference>
<dbReference type="Pfam" id="PF07690">
    <property type="entry name" value="MFS_1"/>
    <property type="match status" value="2"/>
</dbReference>
<feature type="transmembrane region" description="Helical" evidence="6">
    <location>
        <begin position="386"/>
        <end position="406"/>
    </location>
</feature>
<dbReference type="Gene3D" id="1.20.1250.20">
    <property type="entry name" value="MFS general substrate transporter like domains"/>
    <property type="match status" value="2"/>
</dbReference>
<evidence type="ECO:0000256" key="6">
    <source>
        <dbReference type="SAM" id="Phobius"/>
    </source>
</evidence>
<feature type="region of interest" description="Disordered" evidence="5">
    <location>
        <begin position="240"/>
        <end position="264"/>
    </location>
</feature>
<accession>A0A5N6JGK2</accession>
<dbReference type="EMBL" id="ML732774">
    <property type="protein sequence ID" value="KAB8276953.1"/>
    <property type="molecule type" value="Genomic_DNA"/>
</dbReference>
<feature type="transmembrane region" description="Helical" evidence="6">
    <location>
        <begin position="745"/>
        <end position="763"/>
    </location>
</feature>
<dbReference type="FunFam" id="1.20.1250.20:FF:000302">
    <property type="entry name" value="MFS siderochrome iron transporter MirB"/>
    <property type="match status" value="1"/>
</dbReference>